<comment type="caution">
    <text evidence="1">The sequence shown here is derived from an EMBL/GenBank/DDBJ whole genome shotgun (WGS) entry which is preliminary data.</text>
</comment>
<gene>
    <name evidence="1" type="ORF">LV89_01985</name>
</gene>
<dbReference type="EMBL" id="QGGO01000008">
    <property type="protein sequence ID" value="PWK27170.1"/>
    <property type="molecule type" value="Genomic_DNA"/>
</dbReference>
<accession>A0A316E9J3</accession>
<sequence>MTEQQYISFLKLCAEKHPQILHNDETNYRFSAYGEEIVTQIGAGGVLKITQPCLIIYCQEFENTTVDSGPQTRNSITVNFEICQYAEAKDFVAQKTAQTIAQVISMDIINEMKAYYFENLAPFNGGVKLSDTVRGNNTAGGKASLYGYRVELTITSPVSSGENHTLFTVQP</sequence>
<dbReference type="AlphaFoldDB" id="A0A316E9J3"/>
<evidence type="ECO:0000313" key="2">
    <source>
        <dbReference type="Proteomes" id="UP000245489"/>
    </source>
</evidence>
<proteinExistence type="predicted"/>
<dbReference type="Proteomes" id="UP000245489">
    <property type="component" value="Unassembled WGS sequence"/>
</dbReference>
<keyword evidence="2" id="KW-1185">Reference proteome</keyword>
<organism evidence="1 2">
    <name type="scientific">Arcicella aurantiaca</name>
    <dbReference type="NCBI Taxonomy" id="591202"/>
    <lineage>
        <taxon>Bacteria</taxon>
        <taxon>Pseudomonadati</taxon>
        <taxon>Bacteroidota</taxon>
        <taxon>Cytophagia</taxon>
        <taxon>Cytophagales</taxon>
        <taxon>Flectobacillaceae</taxon>
        <taxon>Arcicella</taxon>
    </lineage>
</organism>
<reference evidence="1 2" key="1">
    <citation type="submission" date="2018-05" db="EMBL/GenBank/DDBJ databases">
        <title>Genomic Encyclopedia of Archaeal and Bacterial Type Strains, Phase II (KMG-II): from individual species to whole genera.</title>
        <authorList>
            <person name="Goeker M."/>
        </authorList>
    </citation>
    <scope>NUCLEOTIDE SEQUENCE [LARGE SCALE GENOMIC DNA]</scope>
    <source>
        <strain evidence="1 2">DSM 22214</strain>
    </source>
</reference>
<name>A0A316E9J3_9BACT</name>
<evidence type="ECO:0000313" key="1">
    <source>
        <dbReference type="EMBL" id="PWK27170.1"/>
    </source>
</evidence>
<protein>
    <submittedName>
        <fullName evidence="1">Uncharacterized protein</fullName>
    </submittedName>
</protein>
<dbReference type="RefSeq" id="WP_109742734.1">
    <property type="nucleotide sequence ID" value="NZ_QGGO01000008.1"/>
</dbReference>